<reference evidence="2" key="1">
    <citation type="submission" date="2022-11" db="UniProtKB">
        <authorList>
            <consortium name="WormBaseParasite"/>
        </authorList>
    </citation>
    <scope>IDENTIFICATION</scope>
</reference>
<evidence type="ECO:0000313" key="2">
    <source>
        <dbReference type="WBParaSite" id="ES5_v2.g10963.t1"/>
    </source>
</evidence>
<organism evidence="1 2">
    <name type="scientific">Panagrolaimus sp. ES5</name>
    <dbReference type="NCBI Taxonomy" id="591445"/>
    <lineage>
        <taxon>Eukaryota</taxon>
        <taxon>Metazoa</taxon>
        <taxon>Ecdysozoa</taxon>
        <taxon>Nematoda</taxon>
        <taxon>Chromadorea</taxon>
        <taxon>Rhabditida</taxon>
        <taxon>Tylenchina</taxon>
        <taxon>Panagrolaimomorpha</taxon>
        <taxon>Panagrolaimoidea</taxon>
        <taxon>Panagrolaimidae</taxon>
        <taxon>Panagrolaimus</taxon>
    </lineage>
</organism>
<dbReference type="Proteomes" id="UP000887579">
    <property type="component" value="Unplaced"/>
</dbReference>
<protein>
    <submittedName>
        <fullName evidence="2">BTB domain-containing protein</fullName>
    </submittedName>
</protein>
<accession>A0AC34F1P7</accession>
<evidence type="ECO:0000313" key="1">
    <source>
        <dbReference type="Proteomes" id="UP000887579"/>
    </source>
</evidence>
<dbReference type="WBParaSite" id="ES5_v2.g10963.t1">
    <property type="protein sequence ID" value="ES5_v2.g10963.t1"/>
    <property type="gene ID" value="ES5_v2.g10963"/>
</dbReference>
<name>A0AC34F1P7_9BILA</name>
<sequence>MLMATADANANPMKGFFEALFYSEKYKDLTFIVARKEVDVNEIVVKTRSSVLKARIEDPERIPNGRILLDDPNLEHFMEFLKFLYLDDCDITEANIIGLFFLVPSYILYLNLYKFDASGAVTAVFTPALVQHILEQYRPIEAEDTLFRKVFGWAKIHCSLQGLPEEPASIKEAMKDMIPYIRFQYLRTITLATVVRPNELLTTQELLKLFIKFTLGQTNENFEININEAAVKTVDLAIV</sequence>
<proteinExistence type="predicted"/>